<keyword evidence="2" id="KW-1003">Cell membrane</keyword>
<feature type="transmembrane region" description="Helical" evidence="6">
    <location>
        <begin position="203"/>
        <end position="223"/>
    </location>
</feature>
<dbReference type="Pfam" id="PF03176">
    <property type="entry name" value="MMPL"/>
    <property type="match status" value="2"/>
</dbReference>
<dbReference type="NCBIfam" id="TIGR00921">
    <property type="entry name" value="2A067"/>
    <property type="match status" value="1"/>
</dbReference>
<dbReference type="InterPro" id="IPR004869">
    <property type="entry name" value="MMPL_dom"/>
</dbReference>
<dbReference type="GO" id="GO:0022857">
    <property type="term" value="F:transmembrane transporter activity"/>
    <property type="evidence" value="ECO:0007669"/>
    <property type="project" value="InterPro"/>
</dbReference>
<feature type="transmembrane region" description="Helical" evidence="6">
    <location>
        <begin position="605"/>
        <end position="628"/>
    </location>
</feature>
<keyword evidence="9" id="KW-1185">Reference proteome</keyword>
<evidence type="ECO:0000256" key="5">
    <source>
        <dbReference type="ARBA" id="ARBA00023136"/>
    </source>
</evidence>
<evidence type="ECO:0000256" key="3">
    <source>
        <dbReference type="ARBA" id="ARBA00022692"/>
    </source>
</evidence>
<feature type="transmembrane region" description="Helical" evidence="6">
    <location>
        <begin position="332"/>
        <end position="354"/>
    </location>
</feature>
<dbReference type="GO" id="GO:0005886">
    <property type="term" value="C:plasma membrane"/>
    <property type="evidence" value="ECO:0007669"/>
    <property type="project" value="UniProtKB-SubCell"/>
</dbReference>
<comment type="caution">
    <text evidence="8">The sequence shown here is derived from an EMBL/GenBank/DDBJ whole genome shotgun (WGS) entry which is preliminary data.</text>
</comment>
<comment type="subcellular location">
    <subcellularLocation>
        <location evidence="1">Cell membrane</location>
        <topology evidence="1">Multi-pass membrane protein</topology>
    </subcellularLocation>
</comment>
<feature type="transmembrane region" description="Helical" evidence="6">
    <location>
        <begin position="301"/>
        <end position="320"/>
    </location>
</feature>
<dbReference type="AlphaFoldDB" id="A0A2V2NCS7"/>
<gene>
    <name evidence="8" type="ORF">DLD82_09100</name>
</gene>
<dbReference type="Gene3D" id="1.20.1640.10">
    <property type="entry name" value="Multidrug efflux transporter AcrB transmembrane domain"/>
    <property type="match status" value="2"/>
</dbReference>
<evidence type="ECO:0000256" key="2">
    <source>
        <dbReference type="ARBA" id="ARBA00022475"/>
    </source>
</evidence>
<evidence type="ECO:0000256" key="4">
    <source>
        <dbReference type="ARBA" id="ARBA00022989"/>
    </source>
</evidence>
<dbReference type="PANTHER" id="PTHR33406">
    <property type="entry name" value="MEMBRANE PROTEIN MJ1562-RELATED"/>
    <property type="match status" value="1"/>
</dbReference>
<evidence type="ECO:0000259" key="7">
    <source>
        <dbReference type="PROSITE" id="PS50156"/>
    </source>
</evidence>
<name>A0A2V2NCS7_9EURY</name>
<dbReference type="PRINTS" id="PR00702">
    <property type="entry name" value="ACRIFLAVINRP"/>
</dbReference>
<dbReference type="OrthoDB" id="42357at2157"/>
<protein>
    <submittedName>
        <fullName evidence="8">Hydrogenase expression protein HypA</fullName>
    </submittedName>
</protein>
<keyword evidence="3 6" id="KW-0812">Transmembrane</keyword>
<feature type="transmembrane region" description="Helical" evidence="6">
    <location>
        <begin position="702"/>
        <end position="729"/>
    </location>
</feature>
<dbReference type="InterPro" id="IPR000731">
    <property type="entry name" value="SSD"/>
</dbReference>
<proteinExistence type="predicted"/>
<feature type="transmembrane region" description="Helical" evidence="6">
    <location>
        <begin position="255"/>
        <end position="273"/>
    </location>
</feature>
<dbReference type="PANTHER" id="PTHR33406:SF13">
    <property type="entry name" value="MEMBRANE PROTEIN YDFJ"/>
    <property type="match status" value="1"/>
</dbReference>
<sequence length="740" mass="80952">MSLIDRFYEGVADLVIARPAQVLLVMVLLFLASFAVMSNLTMESGDDIYLSADDPSMIWYKTYTKDYSGEKIVLLYITTPKPLDFSVLYDLQILEKELNRIPGVIGTQTIADVIASANGGILPRSNAQIKAIFEQLPESDQEELVPDDLHTLGMITAEGDPTSILDPIQSVIENADLPPGTNIEISGTDAFNEQMLDNMTKQIVVLILGAFSLMFVALFILFGSVRYRLLPLLFVLIGMVYLFGFLGLMRISINIGAIGGFPVLLGLGIDYAVQFQSRLNDELLVSPLNEAVRTTICNTGYAVLNAMIATALGFIVLFITPLPILTGFTQTAIIGIICAYGATLFGFPALALLINYQPKVSSSGGLSFFDTYNNFLSGLALRIAKAPVILLVFVLMLAGIGLAVDDRIAIDTTMDSMVPPDMPAKVVMDKVTNLLGSQTPVELLITAPDVTNLNAVKWMDRYGVFISEVYPDKIIGVTGIPSLVRTYNNGTIPNSQTELNNVLASIPADEKDKYIAGITSSLMELETVSLTSQQSSQMRKVILDTTDWVEPPPGLSVRTTGEFELNAITLDYIEYYKPLMTILAFIMIFLFLIIAYRHIVSAAPLFPIICVVGWNAVVMWIFSIYYTFITASLGAITIGVSSEYTILMMERYLEEKRNTPDPNEAIQKSVQKIGASITVSGLVTAFGFSALLLSSFPIIANFGIMTVIAVVFSLIGAIVIMPAIFSIMGRFEERIMKRKS</sequence>
<organism evidence="8 9">
    <name type="scientific">Methanospirillum stamsii</name>
    <dbReference type="NCBI Taxonomy" id="1277351"/>
    <lineage>
        <taxon>Archaea</taxon>
        <taxon>Methanobacteriati</taxon>
        <taxon>Methanobacteriota</taxon>
        <taxon>Stenosarchaea group</taxon>
        <taxon>Methanomicrobia</taxon>
        <taxon>Methanomicrobiales</taxon>
        <taxon>Methanospirillaceae</taxon>
        <taxon>Methanospirillum</taxon>
    </lineage>
</organism>
<evidence type="ECO:0000256" key="6">
    <source>
        <dbReference type="SAM" id="Phobius"/>
    </source>
</evidence>
<evidence type="ECO:0000313" key="8">
    <source>
        <dbReference type="EMBL" id="PWR73401.1"/>
    </source>
</evidence>
<feature type="transmembrane region" description="Helical" evidence="6">
    <location>
        <begin position="579"/>
        <end position="599"/>
    </location>
</feature>
<feature type="transmembrane region" description="Helical" evidence="6">
    <location>
        <begin position="20"/>
        <end position="40"/>
    </location>
</feature>
<accession>A0A2V2NCS7</accession>
<feature type="transmembrane region" description="Helical" evidence="6">
    <location>
        <begin position="229"/>
        <end position="248"/>
    </location>
</feature>
<dbReference type="SUPFAM" id="SSF82866">
    <property type="entry name" value="Multidrug efflux transporter AcrB transmembrane domain"/>
    <property type="match status" value="2"/>
</dbReference>
<dbReference type="EMBL" id="QGMZ01000018">
    <property type="protein sequence ID" value="PWR73401.1"/>
    <property type="molecule type" value="Genomic_DNA"/>
</dbReference>
<feature type="transmembrane region" description="Helical" evidence="6">
    <location>
        <begin position="673"/>
        <end position="696"/>
    </location>
</feature>
<dbReference type="InterPro" id="IPR001036">
    <property type="entry name" value="Acrflvin-R"/>
</dbReference>
<dbReference type="InterPro" id="IPR050545">
    <property type="entry name" value="Mycobact_MmpL"/>
</dbReference>
<dbReference type="Proteomes" id="UP000245934">
    <property type="component" value="Unassembled WGS sequence"/>
</dbReference>
<keyword evidence="5 6" id="KW-0472">Membrane</keyword>
<dbReference type="RefSeq" id="WP_109940812.1">
    <property type="nucleotide sequence ID" value="NZ_CP176366.1"/>
</dbReference>
<dbReference type="GeneID" id="97608901"/>
<evidence type="ECO:0000256" key="1">
    <source>
        <dbReference type="ARBA" id="ARBA00004651"/>
    </source>
</evidence>
<evidence type="ECO:0000313" key="9">
    <source>
        <dbReference type="Proteomes" id="UP000245934"/>
    </source>
</evidence>
<feature type="domain" description="SSD" evidence="7">
    <location>
        <begin position="636"/>
        <end position="727"/>
    </location>
</feature>
<dbReference type="PROSITE" id="PS50156">
    <property type="entry name" value="SSD"/>
    <property type="match status" value="2"/>
</dbReference>
<feature type="domain" description="SSD" evidence="7">
    <location>
        <begin position="229"/>
        <end position="353"/>
    </location>
</feature>
<keyword evidence="4 6" id="KW-1133">Transmembrane helix</keyword>
<feature type="transmembrane region" description="Helical" evidence="6">
    <location>
        <begin position="383"/>
        <end position="404"/>
    </location>
</feature>
<reference evidence="8 9" key="1">
    <citation type="submission" date="2018-05" db="EMBL/GenBank/DDBJ databases">
        <title>Draft genome of Methanospirillum stamsii Pt1.</title>
        <authorList>
            <person name="Dueholm M.S."/>
            <person name="Nielsen P.H."/>
            <person name="Bakmann L.F."/>
            <person name="Otzen D.E."/>
        </authorList>
    </citation>
    <scope>NUCLEOTIDE SEQUENCE [LARGE SCALE GENOMIC DNA]</scope>
    <source>
        <strain evidence="8 9">Pt1</strain>
    </source>
</reference>